<feature type="transmembrane region" description="Helical" evidence="2">
    <location>
        <begin position="38"/>
        <end position="59"/>
    </location>
</feature>
<dbReference type="eggNOG" id="ENOG502SUIJ">
    <property type="taxonomic scope" value="Eukaryota"/>
</dbReference>
<dbReference type="OrthoDB" id="289947at2759"/>
<evidence type="ECO:0000313" key="3">
    <source>
        <dbReference type="EMBL" id="EAR86041.2"/>
    </source>
</evidence>
<reference evidence="4" key="1">
    <citation type="journal article" date="2006" name="PLoS Biol.">
        <title>Macronuclear genome sequence of the ciliate Tetrahymena thermophila, a model eukaryote.</title>
        <authorList>
            <person name="Eisen J.A."/>
            <person name="Coyne R.S."/>
            <person name="Wu M."/>
            <person name="Wu D."/>
            <person name="Thiagarajan M."/>
            <person name="Wortman J.R."/>
            <person name="Badger J.H."/>
            <person name="Ren Q."/>
            <person name="Amedeo P."/>
            <person name="Jones K.M."/>
            <person name="Tallon L.J."/>
            <person name="Delcher A.L."/>
            <person name="Salzberg S.L."/>
            <person name="Silva J.C."/>
            <person name="Haas B.J."/>
            <person name="Majoros W.H."/>
            <person name="Farzad M."/>
            <person name="Carlton J.M."/>
            <person name="Smith R.K. Jr."/>
            <person name="Garg J."/>
            <person name="Pearlman R.E."/>
            <person name="Karrer K.M."/>
            <person name="Sun L."/>
            <person name="Manning G."/>
            <person name="Elde N.C."/>
            <person name="Turkewitz A.P."/>
            <person name="Asai D.J."/>
            <person name="Wilkes D.E."/>
            <person name="Wang Y."/>
            <person name="Cai H."/>
            <person name="Collins K."/>
            <person name="Stewart B.A."/>
            <person name="Lee S.R."/>
            <person name="Wilamowska K."/>
            <person name="Weinberg Z."/>
            <person name="Ruzzo W.L."/>
            <person name="Wloga D."/>
            <person name="Gaertig J."/>
            <person name="Frankel J."/>
            <person name="Tsao C.-C."/>
            <person name="Gorovsky M.A."/>
            <person name="Keeling P.J."/>
            <person name="Waller R.F."/>
            <person name="Patron N.J."/>
            <person name="Cherry J.M."/>
            <person name="Stover N.A."/>
            <person name="Krieger C.J."/>
            <person name="del Toro C."/>
            <person name="Ryder H.F."/>
            <person name="Williamson S.C."/>
            <person name="Barbeau R.A."/>
            <person name="Hamilton E.P."/>
            <person name="Orias E."/>
        </authorList>
    </citation>
    <scope>NUCLEOTIDE SEQUENCE [LARGE SCALE GENOMIC DNA]</scope>
    <source>
        <strain evidence="4">SB210</strain>
    </source>
</reference>
<feature type="compositionally biased region" description="Polar residues" evidence="1">
    <location>
        <begin position="488"/>
        <end position="499"/>
    </location>
</feature>
<evidence type="ECO:0000313" key="4">
    <source>
        <dbReference type="Proteomes" id="UP000009168"/>
    </source>
</evidence>
<name>I7MD98_TETTS</name>
<gene>
    <name evidence="3" type="ORF">TTHERM_00545790</name>
</gene>
<dbReference type="RefSeq" id="XP_976636.2">
    <property type="nucleotide sequence ID" value="XM_971543.2"/>
</dbReference>
<keyword evidence="4" id="KW-1185">Reference proteome</keyword>
<protein>
    <submittedName>
        <fullName evidence="3">Transmembrane protein, putative</fullName>
    </submittedName>
</protein>
<dbReference type="GeneID" id="7835808"/>
<proteinExistence type="predicted"/>
<keyword evidence="2" id="KW-0472">Membrane</keyword>
<sequence length="578" mass="68369">MGKEKQYSLIRYFDILAPPYYQKINQDHYKKKTVIGGLYSLLLMSASIGYLMYLLIFFYQGNIAPKYNQYEEFLDEGTQYTIKLKKLYIELTQGSRQLSEIEQQNKIQYFDVYLKNMEDQQIIQSNNYQNGVSFFDQNNTNITLQSSIMPFQGQNYVILIQKCSQKYLRDVNYRCANQDEINQLLQKNDISIITYFADKTFSIKNKGLKDRLFINFSFINNKYKQFSMINAKIQETQVQNGILFQSSQYYKQIYDFSIQNYQNSVNPSDGEYSEILIQLDNMVRQSQIQYPVISEIFAQAWGIASLLLLTGYIFKYVTRATLAQDFLGIQLKYYYKKTALRLFERKDNTNQSNLELHQQAEAISKQNEEIQQASFKKNLKSYFKISNYQKWKVFFFPRRCLRRKKNMTKNEELLDILIKQTSKDMCVFEMQKEFLKLRAAIKLLLTPEQYSAIHMCGCDLVQDEYINTEKENNPQGEKSIDQSDKSENISNLSSSDIQNPINRQQYDHSIIQINQQRILNHLELMNKVDVDSLYRQQCLEKFLNSYQKSQSSDQQIVNQRIFNCMIGIQNYNSQLINS</sequence>
<dbReference type="Proteomes" id="UP000009168">
    <property type="component" value="Unassembled WGS sequence"/>
</dbReference>
<organism evidence="3 4">
    <name type="scientific">Tetrahymena thermophila (strain SB210)</name>
    <dbReference type="NCBI Taxonomy" id="312017"/>
    <lineage>
        <taxon>Eukaryota</taxon>
        <taxon>Sar</taxon>
        <taxon>Alveolata</taxon>
        <taxon>Ciliophora</taxon>
        <taxon>Intramacronucleata</taxon>
        <taxon>Oligohymenophorea</taxon>
        <taxon>Hymenostomatida</taxon>
        <taxon>Tetrahymenina</taxon>
        <taxon>Tetrahymenidae</taxon>
        <taxon>Tetrahymena</taxon>
    </lineage>
</organism>
<dbReference type="InParanoid" id="I7MD98"/>
<dbReference type="EMBL" id="GG662864">
    <property type="protein sequence ID" value="EAR86041.2"/>
    <property type="molecule type" value="Genomic_DNA"/>
</dbReference>
<feature type="region of interest" description="Disordered" evidence="1">
    <location>
        <begin position="471"/>
        <end position="499"/>
    </location>
</feature>
<accession>I7MD98</accession>
<feature type="compositionally biased region" description="Basic and acidic residues" evidence="1">
    <location>
        <begin position="471"/>
        <end position="487"/>
    </location>
</feature>
<dbReference type="KEGG" id="tet:TTHERM_00545790"/>
<evidence type="ECO:0000256" key="2">
    <source>
        <dbReference type="SAM" id="Phobius"/>
    </source>
</evidence>
<keyword evidence="2" id="KW-1133">Transmembrane helix</keyword>
<keyword evidence="2 3" id="KW-0812">Transmembrane</keyword>
<dbReference type="AlphaFoldDB" id="I7MD98"/>
<evidence type="ECO:0000256" key="1">
    <source>
        <dbReference type="SAM" id="MobiDB-lite"/>
    </source>
</evidence>